<evidence type="ECO:0000313" key="4">
    <source>
        <dbReference type="Proteomes" id="UP000799302"/>
    </source>
</evidence>
<protein>
    <submittedName>
        <fullName evidence="3">Uncharacterized protein</fullName>
    </submittedName>
</protein>
<feature type="region of interest" description="Disordered" evidence="1">
    <location>
        <begin position="75"/>
        <end position="101"/>
    </location>
</feature>
<proteinExistence type="predicted"/>
<keyword evidence="4" id="KW-1185">Reference proteome</keyword>
<dbReference type="OrthoDB" id="3001700at2759"/>
<dbReference type="Proteomes" id="UP000799302">
    <property type="component" value="Unassembled WGS sequence"/>
</dbReference>
<keyword evidence="2" id="KW-0812">Transmembrane</keyword>
<evidence type="ECO:0000256" key="2">
    <source>
        <dbReference type="SAM" id="Phobius"/>
    </source>
</evidence>
<dbReference type="AlphaFoldDB" id="A0A6A6UVT3"/>
<evidence type="ECO:0000256" key="1">
    <source>
        <dbReference type="SAM" id="MobiDB-lite"/>
    </source>
</evidence>
<accession>A0A6A6UVT3</accession>
<dbReference type="EMBL" id="MU004230">
    <property type="protein sequence ID" value="KAF2675084.1"/>
    <property type="molecule type" value="Genomic_DNA"/>
</dbReference>
<keyword evidence="2" id="KW-0472">Membrane</keyword>
<reference evidence="3" key="1">
    <citation type="journal article" date="2020" name="Stud. Mycol.">
        <title>101 Dothideomycetes genomes: a test case for predicting lifestyles and emergence of pathogens.</title>
        <authorList>
            <person name="Haridas S."/>
            <person name="Albert R."/>
            <person name="Binder M."/>
            <person name="Bloem J."/>
            <person name="Labutti K."/>
            <person name="Salamov A."/>
            <person name="Andreopoulos B."/>
            <person name="Baker S."/>
            <person name="Barry K."/>
            <person name="Bills G."/>
            <person name="Bluhm B."/>
            <person name="Cannon C."/>
            <person name="Castanera R."/>
            <person name="Culley D."/>
            <person name="Daum C."/>
            <person name="Ezra D."/>
            <person name="Gonzalez J."/>
            <person name="Henrissat B."/>
            <person name="Kuo A."/>
            <person name="Liang C."/>
            <person name="Lipzen A."/>
            <person name="Lutzoni F."/>
            <person name="Magnuson J."/>
            <person name="Mondo S."/>
            <person name="Nolan M."/>
            <person name="Ohm R."/>
            <person name="Pangilinan J."/>
            <person name="Park H.-J."/>
            <person name="Ramirez L."/>
            <person name="Alfaro M."/>
            <person name="Sun H."/>
            <person name="Tritt A."/>
            <person name="Yoshinaga Y."/>
            <person name="Zwiers L.-H."/>
            <person name="Turgeon B."/>
            <person name="Goodwin S."/>
            <person name="Spatafora J."/>
            <person name="Crous P."/>
            <person name="Grigoriev I."/>
        </authorList>
    </citation>
    <scope>NUCLEOTIDE SEQUENCE</scope>
    <source>
        <strain evidence="3">CBS 115976</strain>
    </source>
</reference>
<sequence>MPSFKVILASIALFVGVAVYFFGIPKEWKQAMERRALKTMGENKASYMLKDQISKIPEADQQDVKDLKKGLNNITGGATNNRLGEEGGELADKLTSPFTGR</sequence>
<keyword evidence="2" id="KW-1133">Transmembrane helix</keyword>
<evidence type="ECO:0000313" key="3">
    <source>
        <dbReference type="EMBL" id="KAF2675084.1"/>
    </source>
</evidence>
<name>A0A6A6UVT3_9PEZI</name>
<organism evidence="3 4">
    <name type="scientific">Microthyrium microscopicum</name>
    <dbReference type="NCBI Taxonomy" id="703497"/>
    <lineage>
        <taxon>Eukaryota</taxon>
        <taxon>Fungi</taxon>
        <taxon>Dikarya</taxon>
        <taxon>Ascomycota</taxon>
        <taxon>Pezizomycotina</taxon>
        <taxon>Dothideomycetes</taxon>
        <taxon>Dothideomycetes incertae sedis</taxon>
        <taxon>Microthyriales</taxon>
        <taxon>Microthyriaceae</taxon>
        <taxon>Microthyrium</taxon>
    </lineage>
</organism>
<feature type="transmembrane region" description="Helical" evidence="2">
    <location>
        <begin position="6"/>
        <end position="25"/>
    </location>
</feature>
<gene>
    <name evidence="3" type="ORF">BT63DRAFT_474749</name>
</gene>